<dbReference type="EMBL" id="QJTI01000009">
    <property type="protein sequence ID" value="PYF02888.1"/>
    <property type="molecule type" value="Genomic_DNA"/>
</dbReference>
<reference evidence="1 2" key="1">
    <citation type="submission" date="2018-06" db="EMBL/GenBank/DDBJ databases">
        <title>Genomic Encyclopedia of Archaeal and Bacterial Type Strains, Phase II (KMG-II): from individual species to whole genera.</title>
        <authorList>
            <person name="Goeker M."/>
        </authorList>
    </citation>
    <scope>NUCLEOTIDE SEQUENCE [LARGE SCALE GENOMIC DNA]</scope>
    <source>
        <strain evidence="1 2">JCM 11668</strain>
    </source>
</reference>
<proteinExistence type="predicted"/>
<dbReference type="AlphaFoldDB" id="A0A318TII1"/>
<keyword evidence="2" id="KW-1185">Reference proteome</keyword>
<dbReference type="Proteomes" id="UP000248148">
    <property type="component" value="Unassembled WGS sequence"/>
</dbReference>
<dbReference type="RefSeq" id="WP_146227172.1">
    <property type="nucleotide sequence ID" value="NZ_QJTI01000009.1"/>
</dbReference>
<accession>A0A318TII1</accession>
<organism evidence="1 2">
    <name type="scientific">Rhodopseudomonas faecalis</name>
    <dbReference type="NCBI Taxonomy" id="99655"/>
    <lineage>
        <taxon>Bacteria</taxon>
        <taxon>Pseudomonadati</taxon>
        <taxon>Pseudomonadota</taxon>
        <taxon>Alphaproteobacteria</taxon>
        <taxon>Hyphomicrobiales</taxon>
        <taxon>Nitrobacteraceae</taxon>
        <taxon>Rhodopseudomonas</taxon>
    </lineage>
</organism>
<evidence type="ECO:0000313" key="2">
    <source>
        <dbReference type="Proteomes" id="UP000248148"/>
    </source>
</evidence>
<sequence length="60" mass="6539">MASAKTTMSTLSSDTLAEPPECPLCAAPMACIGELPKIIARPWVEVFRCTCCTHVLTRER</sequence>
<name>A0A318TII1_9BRAD</name>
<evidence type="ECO:0000313" key="1">
    <source>
        <dbReference type="EMBL" id="PYF02888.1"/>
    </source>
</evidence>
<comment type="caution">
    <text evidence="1">The sequence shown here is derived from an EMBL/GenBank/DDBJ whole genome shotgun (WGS) entry which is preliminary data.</text>
</comment>
<protein>
    <submittedName>
        <fullName evidence="1">Uncharacterized protein</fullName>
    </submittedName>
</protein>
<gene>
    <name evidence="1" type="ORF">BJ122_10918</name>
</gene>